<keyword evidence="2" id="KW-1185">Reference proteome</keyword>
<proteinExistence type="predicted"/>
<name>W6QHY7_PENRF</name>
<evidence type="ECO:0000313" key="2">
    <source>
        <dbReference type="Proteomes" id="UP000030686"/>
    </source>
</evidence>
<evidence type="ECO:0000313" key="1">
    <source>
        <dbReference type="EMBL" id="CDM36418.1"/>
    </source>
</evidence>
<organism evidence="1 2">
    <name type="scientific">Penicillium roqueforti (strain FM164)</name>
    <dbReference type="NCBI Taxonomy" id="1365484"/>
    <lineage>
        <taxon>Eukaryota</taxon>
        <taxon>Fungi</taxon>
        <taxon>Dikarya</taxon>
        <taxon>Ascomycota</taxon>
        <taxon>Pezizomycotina</taxon>
        <taxon>Eurotiomycetes</taxon>
        <taxon>Eurotiomycetidae</taxon>
        <taxon>Eurotiales</taxon>
        <taxon>Aspergillaceae</taxon>
        <taxon>Penicillium</taxon>
    </lineage>
</organism>
<protein>
    <submittedName>
        <fullName evidence="1">Uncharacterized protein</fullName>
    </submittedName>
</protein>
<dbReference type="AlphaFoldDB" id="W6QHY7"/>
<gene>
    <name evidence="1" type="ORF">PROQFM164_S05g000251</name>
</gene>
<dbReference type="Proteomes" id="UP000030686">
    <property type="component" value="Unassembled WGS sequence"/>
</dbReference>
<reference evidence="1" key="1">
    <citation type="journal article" date="2014" name="Nat. Commun.">
        <title>Multiple recent horizontal transfers of a large genomic region in cheese making fungi.</title>
        <authorList>
            <person name="Cheeseman K."/>
            <person name="Ropars J."/>
            <person name="Renault P."/>
            <person name="Dupont J."/>
            <person name="Gouzy J."/>
            <person name="Branca A."/>
            <person name="Abraham A.L."/>
            <person name="Ceppi M."/>
            <person name="Conseiller E."/>
            <person name="Debuchy R."/>
            <person name="Malagnac F."/>
            <person name="Goarin A."/>
            <person name="Silar P."/>
            <person name="Lacoste S."/>
            <person name="Sallet E."/>
            <person name="Bensimon A."/>
            <person name="Giraud T."/>
            <person name="Brygoo Y."/>
        </authorList>
    </citation>
    <scope>NUCLEOTIDE SEQUENCE [LARGE SCALE GENOMIC DNA]</scope>
    <source>
        <strain evidence="1">FM164</strain>
    </source>
</reference>
<sequence length="39" mass="4494">MEELLLTPTPCLNFQYRLPNLVKHLPRYLLLPTALLTAS</sequence>
<dbReference type="EMBL" id="HG792019">
    <property type="protein sequence ID" value="CDM36418.1"/>
    <property type="molecule type" value="Genomic_DNA"/>
</dbReference>
<accession>W6QHY7</accession>